<name>A0ABZ0TK42_9SPHI</name>
<keyword evidence="2" id="KW-0238">DNA-binding</keyword>
<protein>
    <submittedName>
        <fullName evidence="5">AraC family transcriptional regulator</fullName>
    </submittedName>
</protein>
<gene>
    <name evidence="5" type="ORF">SNE25_21570</name>
</gene>
<reference evidence="5 6" key="1">
    <citation type="submission" date="2023-11" db="EMBL/GenBank/DDBJ databases">
        <title>Analysis of the Genomes of Mucilaginibacter gossypii cycad 4 and M. sabulilitoris SNA2: microbes with the potential for plant growth promotion.</title>
        <authorList>
            <person name="Hirsch A.M."/>
            <person name="Humm E."/>
            <person name="Rubbi M."/>
            <person name="Del Vecchio G."/>
            <person name="Ha S.M."/>
            <person name="Pellegrini M."/>
            <person name="Gunsalus R.P."/>
        </authorList>
    </citation>
    <scope>NUCLEOTIDE SEQUENCE [LARGE SCALE GENOMIC DNA]</scope>
    <source>
        <strain evidence="5 6">SNA2</strain>
    </source>
</reference>
<feature type="domain" description="HTH araC/xylS-type" evidence="4">
    <location>
        <begin position="199"/>
        <end position="297"/>
    </location>
</feature>
<evidence type="ECO:0000256" key="1">
    <source>
        <dbReference type="ARBA" id="ARBA00023015"/>
    </source>
</evidence>
<dbReference type="InterPro" id="IPR009057">
    <property type="entry name" value="Homeodomain-like_sf"/>
</dbReference>
<organism evidence="5 6">
    <name type="scientific">Mucilaginibacter sabulilitoris</name>
    <dbReference type="NCBI Taxonomy" id="1173583"/>
    <lineage>
        <taxon>Bacteria</taxon>
        <taxon>Pseudomonadati</taxon>
        <taxon>Bacteroidota</taxon>
        <taxon>Sphingobacteriia</taxon>
        <taxon>Sphingobacteriales</taxon>
        <taxon>Sphingobacteriaceae</taxon>
        <taxon>Mucilaginibacter</taxon>
    </lineage>
</organism>
<evidence type="ECO:0000313" key="5">
    <source>
        <dbReference type="EMBL" id="WPU91910.1"/>
    </source>
</evidence>
<evidence type="ECO:0000256" key="3">
    <source>
        <dbReference type="ARBA" id="ARBA00023163"/>
    </source>
</evidence>
<keyword evidence="6" id="KW-1185">Reference proteome</keyword>
<evidence type="ECO:0000313" key="6">
    <source>
        <dbReference type="Proteomes" id="UP001324380"/>
    </source>
</evidence>
<dbReference type="Pfam" id="PF12833">
    <property type="entry name" value="HTH_18"/>
    <property type="match status" value="1"/>
</dbReference>
<evidence type="ECO:0000256" key="2">
    <source>
        <dbReference type="ARBA" id="ARBA00023125"/>
    </source>
</evidence>
<dbReference type="PANTHER" id="PTHR43280:SF32">
    <property type="entry name" value="TRANSCRIPTIONAL REGULATORY PROTEIN"/>
    <property type="match status" value="1"/>
</dbReference>
<evidence type="ECO:0000259" key="4">
    <source>
        <dbReference type="PROSITE" id="PS01124"/>
    </source>
</evidence>
<dbReference type="RefSeq" id="WP_321561076.1">
    <property type="nucleotide sequence ID" value="NZ_CP139558.1"/>
</dbReference>
<dbReference type="PANTHER" id="PTHR43280">
    <property type="entry name" value="ARAC-FAMILY TRANSCRIPTIONAL REGULATOR"/>
    <property type="match status" value="1"/>
</dbReference>
<dbReference type="PROSITE" id="PS01124">
    <property type="entry name" value="HTH_ARAC_FAMILY_2"/>
    <property type="match status" value="1"/>
</dbReference>
<dbReference type="Gene3D" id="1.10.10.60">
    <property type="entry name" value="Homeodomain-like"/>
    <property type="match status" value="1"/>
</dbReference>
<dbReference type="EMBL" id="CP139558">
    <property type="protein sequence ID" value="WPU91910.1"/>
    <property type="molecule type" value="Genomic_DNA"/>
</dbReference>
<sequence>MSMTLQWFMIYSFVNGMEKHDFLQTRMDRELKDSFSITHLSKQYFDNLLVCRANYNRVFILETGNGTLQVDDVIYKVNGSELFLVAKAQLYAFGPGTEITGYELSFGDCFWEKAPGSASNCKAVLFNNAAANQQLPLSDTDYTEVNGLFKLLHLEFIKDDYSNKLDALAAYLKIIMIKIANVNASLVNGYDSYENQLYRRFVELVSQQYQTTHEVADFALQLGVSARKLSDLCRRCSGKGAKDIINGQVIAEAKRSLQFSSKPVKEIAFHLNFSTPDQFSHFFKKNTQVSPNDYRGHFVNIGM</sequence>
<proteinExistence type="predicted"/>
<keyword evidence="1" id="KW-0805">Transcription regulation</keyword>
<dbReference type="Proteomes" id="UP001324380">
    <property type="component" value="Chromosome"/>
</dbReference>
<dbReference type="InterPro" id="IPR018060">
    <property type="entry name" value="HTH_AraC"/>
</dbReference>
<dbReference type="SUPFAM" id="SSF46689">
    <property type="entry name" value="Homeodomain-like"/>
    <property type="match status" value="1"/>
</dbReference>
<accession>A0ABZ0TK42</accession>
<keyword evidence="3" id="KW-0804">Transcription</keyword>
<dbReference type="SMART" id="SM00342">
    <property type="entry name" value="HTH_ARAC"/>
    <property type="match status" value="1"/>
</dbReference>